<evidence type="ECO:0000313" key="4">
    <source>
        <dbReference type="Proteomes" id="UP000431533"/>
    </source>
</evidence>
<dbReference type="PANTHER" id="PTHR39611:SF1">
    <property type="entry name" value="HYDROXYPROLINE-RICH GLYCOPROTEIN DZ-HRGP"/>
    <property type="match status" value="1"/>
</dbReference>
<feature type="compositionally biased region" description="Low complexity" evidence="1">
    <location>
        <begin position="486"/>
        <end position="513"/>
    </location>
</feature>
<gene>
    <name evidence="3" type="ORF">LHYA1_G004114</name>
</gene>
<feature type="compositionally biased region" description="Basic and acidic residues" evidence="1">
    <location>
        <begin position="25"/>
        <end position="39"/>
    </location>
</feature>
<feature type="compositionally biased region" description="Basic and acidic residues" evidence="1">
    <location>
        <begin position="388"/>
        <end position="397"/>
    </location>
</feature>
<feature type="domain" description="DUF7514" evidence="2">
    <location>
        <begin position="151"/>
        <end position="318"/>
    </location>
</feature>
<reference evidence="3 4" key="1">
    <citation type="submission" date="2018-05" db="EMBL/GenBank/DDBJ databases">
        <title>Genome sequencing and assembly of the regulated plant pathogen Lachnellula willkommii and related sister species for the development of diagnostic species identification markers.</title>
        <authorList>
            <person name="Giroux E."/>
            <person name="Bilodeau G."/>
        </authorList>
    </citation>
    <scope>NUCLEOTIDE SEQUENCE [LARGE SCALE GENOMIC DNA]</scope>
    <source>
        <strain evidence="3 4">CBS 185.66</strain>
    </source>
</reference>
<dbReference type="OrthoDB" id="5413703at2759"/>
<dbReference type="Pfam" id="PF24355">
    <property type="entry name" value="DUF7514"/>
    <property type="match status" value="1"/>
</dbReference>
<feature type="compositionally biased region" description="Basic and acidic residues" evidence="1">
    <location>
        <begin position="427"/>
        <end position="436"/>
    </location>
</feature>
<evidence type="ECO:0000313" key="3">
    <source>
        <dbReference type="EMBL" id="TVY26609.1"/>
    </source>
</evidence>
<accession>A0A8H8R1E3</accession>
<sequence length="636" mass="71177">MAYAYDRSAEAGHDNVPIYTTSHSPDFRDTSSRRDESVHTKTPRPDNMTTSTADDGVSPDLIEKITERVRKEIIEHLKQTGNVEEQAKAQPMRRDSSPSSTSSHHTGRMTPPSPTQSTTRPAVSPGPAGRFSEREPQKKTLELSTIDLKWGTLFSSEGVPTKRLGEFLRGLANHMIAEYHPKKSIVVTPTKMVKYYTDYALENEPHPLLSVFRAQSNETISHLYRDLGCEHFLVQEDPKARPAVPALTALGFAQWMTINILSYPEEESSRLERVVLDLPIDADGEDIDGKPERLPKQISRHLLPERAERESKEVLKDAISDFLEDLGAANRRRATVSPPIRRRSSTSQSRTRPVEIHQTKTVPKSSKVQPIERERKPYGTASDSSIEETIKIERERQPYSAQPGNGKVYTEKSNHKASSSRKTSTSRTRDQPEGRERRHRSQSTSTSAYVPPPRAGGSTHKSRRTSSPPIKSFSTSTPADIDMGTSSKYPPLSSSSSSFTSQNQPQSQQSQQSFNPGSYGSASSASNTFLPPPPPPIDIRNNPKRLSRDERPYSRRLTDEEGRLATGEFNSPRDAERWDRYQESTGRDVEYGSRGSAPVESTDPASSSNRVPSEDWYRDSRDKKRTSGYYGTRGGY</sequence>
<protein>
    <recommendedName>
        <fullName evidence="2">DUF7514 domain-containing protein</fullName>
    </recommendedName>
</protein>
<feature type="compositionally biased region" description="Polar residues" evidence="1">
    <location>
        <begin position="465"/>
        <end position="478"/>
    </location>
</feature>
<feature type="region of interest" description="Disordered" evidence="1">
    <location>
        <begin position="333"/>
        <end position="636"/>
    </location>
</feature>
<feature type="compositionally biased region" description="Basic residues" evidence="1">
    <location>
        <begin position="333"/>
        <end position="344"/>
    </location>
</feature>
<name>A0A8H8R1E3_9HELO</name>
<organism evidence="3 4">
    <name type="scientific">Lachnellula hyalina</name>
    <dbReference type="NCBI Taxonomy" id="1316788"/>
    <lineage>
        <taxon>Eukaryota</taxon>
        <taxon>Fungi</taxon>
        <taxon>Dikarya</taxon>
        <taxon>Ascomycota</taxon>
        <taxon>Pezizomycotina</taxon>
        <taxon>Leotiomycetes</taxon>
        <taxon>Helotiales</taxon>
        <taxon>Lachnaceae</taxon>
        <taxon>Lachnellula</taxon>
    </lineage>
</organism>
<feature type="compositionally biased region" description="Basic and acidic residues" evidence="1">
    <location>
        <begin position="571"/>
        <end position="591"/>
    </location>
</feature>
<feature type="compositionally biased region" description="Basic and acidic residues" evidence="1">
    <location>
        <begin position="546"/>
        <end position="563"/>
    </location>
</feature>
<feature type="compositionally biased region" description="Polar residues" evidence="1">
    <location>
        <begin position="514"/>
        <end position="529"/>
    </location>
</feature>
<dbReference type="PANTHER" id="PTHR39611">
    <property type="entry name" value="HYDROXYPROLINE-RICH GLYCOPROTEIN DZ-HRGP-RELATED"/>
    <property type="match status" value="1"/>
</dbReference>
<feature type="compositionally biased region" description="Basic and acidic residues" evidence="1">
    <location>
        <begin position="612"/>
        <end position="622"/>
    </location>
</feature>
<dbReference type="EMBL" id="QGMH01000065">
    <property type="protein sequence ID" value="TVY26609.1"/>
    <property type="molecule type" value="Genomic_DNA"/>
</dbReference>
<dbReference type="InterPro" id="IPR055936">
    <property type="entry name" value="DUF7514"/>
</dbReference>
<keyword evidence="4" id="KW-1185">Reference proteome</keyword>
<evidence type="ECO:0000256" key="1">
    <source>
        <dbReference type="SAM" id="MobiDB-lite"/>
    </source>
</evidence>
<feature type="compositionally biased region" description="Polar residues" evidence="1">
    <location>
        <begin position="359"/>
        <end position="368"/>
    </location>
</feature>
<feature type="region of interest" description="Disordered" evidence="1">
    <location>
        <begin position="76"/>
        <end position="138"/>
    </location>
</feature>
<dbReference type="AlphaFoldDB" id="A0A8H8R1E3"/>
<proteinExistence type="predicted"/>
<comment type="caution">
    <text evidence="3">The sequence shown here is derived from an EMBL/GenBank/DDBJ whole genome shotgun (WGS) entry which is preliminary data.</text>
</comment>
<evidence type="ECO:0000259" key="2">
    <source>
        <dbReference type="Pfam" id="PF24355"/>
    </source>
</evidence>
<dbReference type="GeneID" id="41984312"/>
<dbReference type="Proteomes" id="UP000431533">
    <property type="component" value="Unassembled WGS sequence"/>
</dbReference>
<dbReference type="RefSeq" id="XP_031005397.1">
    <property type="nucleotide sequence ID" value="XM_031149077.1"/>
</dbReference>
<feature type="region of interest" description="Disordered" evidence="1">
    <location>
        <begin position="1"/>
        <end position="63"/>
    </location>
</feature>